<organism evidence="1">
    <name type="scientific">Arundo donax</name>
    <name type="common">Giant reed</name>
    <name type="synonym">Donax arundinaceus</name>
    <dbReference type="NCBI Taxonomy" id="35708"/>
    <lineage>
        <taxon>Eukaryota</taxon>
        <taxon>Viridiplantae</taxon>
        <taxon>Streptophyta</taxon>
        <taxon>Embryophyta</taxon>
        <taxon>Tracheophyta</taxon>
        <taxon>Spermatophyta</taxon>
        <taxon>Magnoliopsida</taxon>
        <taxon>Liliopsida</taxon>
        <taxon>Poales</taxon>
        <taxon>Poaceae</taxon>
        <taxon>PACMAD clade</taxon>
        <taxon>Arundinoideae</taxon>
        <taxon>Arundineae</taxon>
        <taxon>Arundo</taxon>
    </lineage>
</organism>
<sequence>MWMRPNSSRCSNRYELTMHN</sequence>
<name>A0A0A8Y7K0_ARUDO</name>
<evidence type="ECO:0000313" key="1">
    <source>
        <dbReference type="EMBL" id="JAD21133.1"/>
    </source>
</evidence>
<accession>A0A0A8Y7K0</accession>
<protein>
    <submittedName>
        <fullName evidence="1">Uncharacterized protein</fullName>
    </submittedName>
</protein>
<dbReference type="AlphaFoldDB" id="A0A0A8Y7K0"/>
<reference evidence="1" key="1">
    <citation type="submission" date="2014-09" db="EMBL/GenBank/DDBJ databases">
        <authorList>
            <person name="Magalhaes I.L.F."/>
            <person name="Oliveira U."/>
            <person name="Santos F.R."/>
            <person name="Vidigal T.H.D.A."/>
            <person name="Brescovit A.D."/>
            <person name="Santos A.J."/>
        </authorList>
    </citation>
    <scope>NUCLEOTIDE SEQUENCE</scope>
    <source>
        <tissue evidence="1">Shoot tissue taken approximately 20 cm above the soil surface</tissue>
    </source>
</reference>
<proteinExistence type="predicted"/>
<dbReference type="EMBL" id="GBRH01276762">
    <property type="protein sequence ID" value="JAD21133.1"/>
    <property type="molecule type" value="Transcribed_RNA"/>
</dbReference>
<reference evidence="1" key="2">
    <citation type="journal article" date="2015" name="Data Brief">
        <title>Shoot transcriptome of the giant reed, Arundo donax.</title>
        <authorList>
            <person name="Barrero R.A."/>
            <person name="Guerrero F.D."/>
            <person name="Moolhuijzen P."/>
            <person name="Goolsby J.A."/>
            <person name="Tidwell J."/>
            <person name="Bellgard S.E."/>
            <person name="Bellgard M.I."/>
        </authorList>
    </citation>
    <scope>NUCLEOTIDE SEQUENCE</scope>
    <source>
        <tissue evidence="1">Shoot tissue taken approximately 20 cm above the soil surface</tissue>
    </source>
</reference>